<dbReference type="InterPro" id="IPR036582">
    <property type="entry name" value="Mao_N_sf"/>
</dbReference>
<organism evidence="3 4">
    <name type="scientific">Paenibacillus baimaensis</name>
    <dbReference type="NCBI Taxonomy" id="2982185"/>
    <lineage>
        <taxon>Bacteria</taxon>
        <taxon>Bacillati</taxon>
        <taxon>Bacillota</taxon>
        <taxon>Bacilli</taxon>
        <taxon>Bacillales</taxon>
        <taxon>Paenibacillaceae</taxon>
        <taxon>Paenibacillus</taxon>
    </lineage>
</organism>
<gene>
    <name evidence="3" type="ORF">OB236_28540</name>
</gene>
<name>A0ABT2UN50_9BACL</name>
<dbReference type="EMBL" id="JAOQIO010000098">
    <property type="protein sequence ID" value="MCU6796075.1"/>
    <property type="molecule type" value="Genomic_DNA"/>
</dbReference>
<evidence type="ECO:0000313" key="4">
    <source>
        <dbReference type="Proteomes" id="UP001652445"/>
    </source>
</evidence>
<dbReference type="Pfam" id="PF07833">
    <property type="entry name" value="Cu_amine_oxidN1"/>
    <property type="match status" value="1"/>
</dbReference>
<evidence type="ECO:0000256" key="1">
    <source>
        <dbReference type="SAM" id="SignalP"/>
    </source>
</evidence>
<protein>
    <submittedName>
        <fullName evidence="3">Copper amine oxidase N-terminal domain-containing protein</fullName>
    </submittedName>
</protein>
<dbReference type="RefSeq" id="WP_076230371.1">
    <property type="nucleotide sequence ID" value="NZ_JAOQIO010000098.1"/>
</dbReference>
<comment type="caution">
    <text evidence="3">The sequence shown here is derived from an EMBL/GenBank/DDBJ whole genome shotgun (WGS) entry which is preliminary data.</text>
</comment>
<keyword evidence="1" id="KW-0732">Signal</keyword>
<keyword evidence="4" id="KW-1185">Reference proteome</keyword>
<feature type="chain" id="PRO_5047333075" evidence="1">
    <location>
        <begin position="29"/>
        <end position="264"/>
    </location>
</feature>
<dbReference type="Gene3D" id="3.30.457.10">
    <property type="entry name" value="Copper amine oxidase-like, N-terminal domain"/>
    <property type="match status" value="1"/>
</dbReference>
<proteinExistence type="predicted"/>
<reference evidence="3 4" key="1">
    <citation type="submission" date="2022-09" db="EMBL/GenBank/DDBJ databases">
        <authorList>
            <person name="Han X.L."/>
            <person name="Wang Q."/>
            <person name="Lu T."/>
        </authorList>
    </citation>
    <scope>NUCLEOTIDE SEQUENCE [LARGE SCALE GENOMIC DNA]</scope>
    <source>
        <strain evidence="3 4">WQ 127069</strain>
    </source>
</reference>
<dbReference type="Proteomes" id="UP001652445">
    <property type="component" value="Unassembled WGS sequence"/>
</dbReference>
<accession>A0ABT2UN50</accession>
<feature type="domain" description="Copper amine oxidase-like N-terminal" evidence="2">
    <location>
        <begin position="40"/>
        <end position="144"/>
    </location>
</feature>
<dbReference type="SUPFAM" id="SSF55383">
    <property type="entry name" value="Copper amine oxidase, domain N"/>
    <property type="match status" value="1"/>
</dbReference>
<feature type="signal peptide" evidence="1">
    <location>
        <begin position="1"/>
        <end position="28"/>
    </location>
</feature>
<evidence type="ECO:0000259" key="2">
    <source>
        <dbReference type="Pfam" id="PF07833"/>
    </source>
</evidence>
<sequence length="264" mass="29525">MLRLKNVQWISIGLCLCMLLITPLSASAQDNPQIPIYISQEKQQWEQQPFIIQGNTMVPMRVLFEKLGFTVSWDNDKQMATATKGGLTIILTINKATAVVNKTTYFLEVSPVIRDGSTFMPLRFVSEAAGADVAWDETERSVQISFDNVPQKRIRKLIDNVTQSSSFVQSVVTLTGGDGIKKNDMVIKDIVMNGDNTSAKIKFEAGFTVSKAIKSTSGITISPAESVVYEFTCDVFKDAYDQWILQTQPDAMPYELKEKKPFMQ</sequence>
<dbReference type="InterPro" id="IPR012854">
    <property type="entry name" value="Cu_amine_oxidase-like_N"/>
</dbReference>
<evidence type="ECO:0000313" key="3">
    <source>
        <dbReference type="EMBL" id="MCU6796075.1"/>
    </source>
</evidence>